<feature type="region of interest" description="Disordered" evidence="6">
    <location>
        <begin position="1"/>
        <end position="48"/>
    </location>
</feature>
<dbReference type="Proteomes" id="UP001279734">
    <property type="component" value="Unassembled WGS sequence"/>
</dbReference>
<comment type="subcellular location">
    <subcellularLocation>
        <location evidence="1">Nucleus</location>
    </subcellularLocation>
</comment>
<evidence type="ECO:0000313" key="9">
    <source>
        <dbReference type="Proteomes" id="UP001279734"/>
    </source>
</evidence>
<evidence type="ECO:0000256" key="3">
    <source>
        <dbReference type="ARBA" id="ARBA00023125"/>
    </source>
</evidence>
<evidence type="ECO:0000313" key="8">
    <source>
        <dbReference type="EMBL" id="GMH01139.1"/>
    </source>
</evidence>
<keyword evidence="2" id="KW-0805">Transcription regulation</keyword>
<sequence length="262" mass="28402">MDDSNKNSEGGERRITLAASREDHCKKQQLGPKRTSNKDRHTKVDGRSRRIRMPALCAARVFQLTRELGHKTDGETIQWLLQQAEPAIMEATGTGTVPASFLAAAAAGHSVSEHGTSVSIGLQSSKINDYRANWANFGENIARSQVGTSVWPSIGGYSQLFDNSSGPSTSNLNSQNPTFPGNFQFQGMGLPNSNMGLLNFAPILGRDNQILGLELGLSQDRQGTSALSQLYQQTGQEHGQGNSDPLDHRQISSFSNNDSEDE</sequence>
<protein>
    <recommendedName>
        <fullName evidence="7">TCP domain-containing protein</fullName>
    </recommendedName>
</protein>
<dbReference type="AlphaFoldDB" id="A0AAD3XCP9"/>
<keyword evidence="9" id="KW-1185">Reference proteome</keyword>
<feature type="domain" description="TCP" evidence="7">
    <location>
        <begin position="37"/>
        <end position="91"/>
    </location>
</feature>
<keyword evidence="4" id="KW-0804">Transcription</keyword>
<evidence type="ECO:0000256" key="6">
    <source>
        <dbReference type="SAM" id="MobiDB-lite"/>
    </source>
</evidence>
<name>A0AAD3XCP9_NEPGR</name>
<feature type="region of interest" description="Disordered" evidence="6">
    <location>
        <begin position="233"/>
        <end position="262"/>
    </location>
</feature>
<organism evidence="8 9">
    <name type="scientific">Nepenthes gracilis</name>
    <name type="common">Slender pitcher plant</name>
    <dbReference type="NCBI Taxonomy" id="150966"/>
    <lineage>
        <taxon>Eukaryota</taxon>
        <taxon>Viridiplantae</taxon>
        <taxon>Streptophyta</taxon>
        <taxon>Embryophyta</taxon>
        <taxon>Tracheophyta</taxon>
        <taxon>Spermatophyta</taxon>
        <taxon>Magnoliopsida</taxon>
        <taxon>eudicotyledons</taxon>
        <taxon>Gunneridae</taxon>
        <taxon>Pentapetalae</taxon>
        <taxon>Caryophyllales</taxon>
        <taxon>Nepenthaceae</taxon>
        <taxon>Nepenthes</taxon>
    </lineage>
</organism>
<gene>
    <name evidence="8" type="ORF">Nepgr_002978</name>
</gene>
<evidence type="ECO:0000256" key="2">
    <source>
        <dbReference type="ARBA" id="ARBA00023015"/>
    </source>
</evidence>
<dbReference type="EMBL" id="BSYO01000002">
    <property type="protein sequence ID" value="GMH01139.1"/>
    <property type="molecule type" value="Genomic_DNA"/>
</dbReference>
<dbReference type="GO" id="GO:0005634">
    <property type="term" value="C:nucleus"/>
    <property type="evidence" value="ECO:0007669"/>
    <property type="project" value="UniProtKB-SubCell"/>
</dbReference>
<keyword evidence="3" id="KW-0238">DNA-binding</keyword>
<evidence type="ECO:0000256" key="4">
    <source>
        <dbReference type="ARBA" id="ARBA00023163"/>
    </source>
</evidence>
<proteinExistence type="predicted"/>
<dbReference type="PANTHER" id="PTHR31072">
    <property type="entry name" value="TRANSCRIPTION FACTOR TCP4-RELATED"/>
    <property type="match status" value="1"/>
</dbReference>
<accession>A0AAD3XCP9</accession>
<dbReference type="InterPro" id="IPR017887">
    <property type="entry name" value="TF_TCP_subgr"/>
</dbReference>
<reference evidence="8" key="1">
    <citation type="submission" date="2023-05" db="EMBL/GenBank/DDBJ databases">
        <title>Nepenthes gracilis genome sequencing.</title>
        <authorList>
            <person name="Fukushima K."/>
        </authorList>
    </citation>
    <scope>NUCLEOTIDE SEQUENCE</scope>
    <source>
        <strain evidence="8">SING2019-196</strain>
    </source>
</reference>
<dbReference type="PANTHER" id="PTHR31072:SF218">
    <property type="entry name" value="TRANSCRIPTION FACTOR TCP11-RELATED"/>
    <property type="match status" value="1"/>
</dbReference>
<dbReference type="GO" id="GO:0043565">
    <property type="term" value="F:sequence-specific DNA binding"/>
    <property type="evidence" value="ECO:0007669"/>
    <property type="project" value="TreeGrafter"/>
</dbReference>
<dbReference type="Pfam" id="PF03634">
    <property type="entry name" value="TCP"/>
    <property type="match status" value="1"/>
</dbReference>
<feature type="compositionally biased region" description="Basic and acidic residues" evidence="6">
    <location>
        <begin position="1"/>
        <end position="26"/>
    </location>
</feature>
<dbReference type="InterPro" id="IPR005333">
    <property type="entry name" value="Transcription_factor_TCP"/>
</dbReference>
<feature type="compositionally biased region" description="Polar residues" evidence="6">
    <location>
        <begin position="233"/>
        <end position="243"/>
    </location>
</feature>
<feature type="compositionally biased region" description="Polar residues" evidence="6">
    <location>
        <begin position="251"/>
        <end position="262"/>
    </location>
</feature>
<dbReference type="PROSITE" id="PS51369">
    <property type="entry name" value="TCP"/>
    <property type="match status" value="1"/>
</dbReference>
<keyword evidence="5" id="KW-0539">Nucleus</keyword>
<evidence type="ECO:0000256" key="1">
    <source>
        <dbReference type="ARBA" id="ARBA00004123"/>
    </source>
</evidence>
<evidence type="ECO:0000256" key="5">
    <source>
        <dbReference type="ARBA" id="ARBA00023242"/>
    </source>
</evidence>
<comment type="caution">
    <text evidence="8">The sequence shown here is derived from an EMBL/GenBank/DDBJ whole genome shotgun (WGS) entry which is preliminary data.</text>
</comment>
<dbReference type="GO" id="GO:0003700">
    <property type="term" value="F:DNA-binding transcription factor activity"/>
    <property type="evidence" value="ECO:0007669"/>
    <property type="project" value="InterPro"/>
</dbReference>
<feature type="compositionally biased region" description="Basic and acidic residues" evidence="6">
    <location>
        <begin position="36"/>
        <end position="48"/>
    </location>
</feature>
<evidence type="ECO:0000259" key="7">
    <source>
        <dbReference type="PROSITE" id="PS51369"/>
    </source>
</evidence>